<protein>
    <submittedName>
        <fullName evidence="12">Cation diffusion facilitator family transporter</fullName>
    </submittedName>
</protein>
<dbReference type="Pfam" id="PF16916">
    <property type="entry name" value="ZT_dimer"/>
    <property type="match status" value="1"/>
</dbReference>
<feature type="domain" description="Cation efflux protein cytoplasmic" evidence="11">
    <location>
        <begin position="227"/>
        <end position="301"/>
    </location>
</feature>
<evidence type="ECO:0000256" key="4">
    <source>
        <dbReference type="ARBA" id="ARBA00022692"/>
    </source>
</evidence>
<dbReference type="PANTHER" id="PTHR11562:SF17">
    <property type="entry name" value="RE54080P-RELATED"/>
    <property type="match status" value="1"/>
</dbReference>
<dbReference type="SUPFAM" id="SSF161111">
    <property type="entry name" value="Cation efflux protein transmembrane domain-like"/>
    <property type="match status" value="1"/>
</dbReference>
<evidence type="ECO:0000256" key="9">
    <source>
        <dbReference type="SAM" id="Phobius"/>
    </source>
</evidence>
<dbReference type="InterPro" id="IPR058533">
    <property type="entry name" value="Cation_efflux_TM"/>
</dbReference>
<keyword evidence="3" id="KW-0813">Transport</keyword>
<dbReference type="InterPro" id="IPR027469">
    <property type="entry name" value="Cation_efflux_TMD_sf"/>
</dbReference>
<evidence type="ECO:0000256" key="6">
    <source>
        <dbReference type="ARBA" id="ARBA00022989"/>
    </source>
</evidence>
<feature type="transmembrane region" description="Helical" evidence="9">
    <location>
        <begin position="95"/>
        <end position="119"/>
    </location>
</feature>
<keyword evidence="5" id="KW-0862">Zinc</keyword>
<organism evidence="12 13">
    <name type="scientific">Massilia terrae</name>
    <dbReference type="NCBI Taxonomy" id="1811224"/>
    <lineage>
        <taxon>Bacteria</taxon>
        <taxon>Pseudomonadati</taxon>
        <taxon>Pseudomonadota</taxon>
        <taxon>Betaproteobacteria</taxon>
        <taxon>Burkholderiales</taxon>
        <taxon>Oxalobacteraceae</taxon>
        <taxon>Telluria group</taxon>
        <taxon>Massilia</taxon>
    </lineage>
</organism>
<proteinExistence type="inferred from homology"/>
<feature type="transmembrane region" description="Helical" evidence="9">
    <location>
        <begin position="32"/>
        <end position="53"/>
    </location>
</feature>
<evidence type="ECO:0000256" key="3">
    <source>
        <dbReference type="ARBA" id="ARBA00022448"/>
    </source>
</evidence>
<gene>
    <name evidence="12" type="ORF">NX778_02980</name>
</gene>
<evidence type="ECO:0000313" key="13">
    <source>
        <dbReference type="Proteomes" id="UP001204621"/>
    </source>
</evidence>
<evidence type="ECO:0000259" key="11">
    <source>
        <dbReference type="Pfam" id="PF16916"/>
    </source>
</evidence>
<feature type="transmembrane region" description="Helical" evidence="9">
    <location>
        <begin position="166"/>
        <end position="191"/>
    </location>
</feature>
<evidence type="ECO:0000256" key="2">
    <source>
        <dbReference type="ARBA" id="ARBA00008873"/>
    </source>
</evidence>
<dbReference type="InterPro" id="IPR050681">
    <property type="entry name" value="CDF/SLC30A"/>
</dbReference>
<comment type="subcellular location">
    <subcellularLocation>
        <location evidence="1">Membrane</location>
        <topology evidence="1">Multi-pass membrane protein</topology>
    </subcellularLocation>
</comment>
<dbReference type="Gene3D" id="1.20.1510.10">
    <property type="entry name" value="Cation efflux protein transmembrane domain"/>
    <property type="match status" value="1"/>
</dbReference>
<evidence type="ECO:0000313" key="12">
    <source>
        <dbReference type="EMBL" id="MCS0657024.1"/>
    </source>
</evidence>
<reference evidence="12 13" key="1">
    <citation type="submission" date="2022-08" db="EMBL/GenBank/DDBJ databases">
        <title>Reclassification of Massilia species as members of the genera Telluria, Duganella, Pseudoduganella, Mokoshia gen. nov. and Zemynaea gen. nov. using orthogonal and non-orthogonal genome-based approaches.</title>
        <authorList>
            <person name="Bowman J.P."/>
        </authorList>
    </citation>
    <scope>NUCLEOTIDE SEQUENCE [LARGE SCALE GENOMIC DNA]</scope>
    <source>
        <strain evidence="12 13">JCM 31606</strain>
    </source>
</reference>
<evidence type="ECO:0000256" key="1">
    <source>
        <dbReference type="ARBA" id="ARBA00004141"/>
    </source>
</evidence>
<keyword evidence="8 9" id="KW-0472">Membrane</keyword>
<evidence type="ECO:0000256" key="7">
    <source>
        <dbReference type="ARBA" id="ARBA00023065"/>
    </source>
</evidence>
<dbReference type="EMBL" id="JANUGU010000001">
    <property type="protein sequence ID" value="MCS0657024.1"/>
    <property type="molecule type" value="Genomic_DNA"/>
</dbReference>
<dbReference type="InterPro" id="IPR002524">
    <property type="entry name" value="Cation_efflux"/>
</dbReference>
<dbReference type="PANTHER" id="PTHR11562">
    <property type="entry name" value="CATION EFFLUX PROTEIN/ ZINC TRANSPORTER"/>
    <property type="match status" value="1"/>
</dbReference>
<dbReference type="InterPro" id="IPR027470">
    <property type="entry name" value="Cation_efflux_CTD"/>
</dbReference>
<keyword evidence="7" id="KW-0406">Ion transport</keyword>
<evidence type="ECO:0000256" key="8">
    <source>
        <dbReference type="ARBA" id="ARBA00023136"/>
    </source>
</evidence>
<feature type="transmembrane region" description="Helical" evidence="9">
    <location>
        <begin position="131"/>
        <end position="154"/>
    </location>
</feature>
<comment type="similarity">
    <text evidence="2">Belongs to the cation diffusion facilitator (CDF) transporter (TC 2.A.4) family. SLC30A subfamily.</text>
</comment>
<keyword evidence="5" id="KW-0864">Zinc transport</keyword>
<keyword evidence="13" id="KW-1185">Reference proteome</keyword>
<keyword evidence="4 9" id="KW-0812">Transmembrane</keyword>
<dbReference type="Proteomes" id="UP001204621">
    <property type="component" value="Unassembled WGS sequence"/>
</dbReference>
<dbReference type="InterPro" id="IPR036837">
    <property type="entry name" value="Cation_efflux_CTD_sf"/>
</dbReference>
<dbReference type="SUPFAM" id="SSF160240">
    <property type="entry name" value="Cation efflux protein cytoplasmic domain-like"/>
    <property type="match status" value="1"/>
</dbReference>
<feature type="domain" description="Cation efflux protein transmembrane" evidence="10">
    <location>
        <begin position="35"/>
        <end position="223"/>
    </location>
</feature>
<dbReference type="Pfam" id="PF01545">
    <property type="entry name" value="Cation_efflux"/>
    <property type="match status" value="1"/>
</dbReference>
<evidence type="ECO:0000259" key="10">
    <source>
        <dbReference type="Pfam" id="PF01545"/>
    </source>
</evidence>
<dbReference type="RefSeq" id="WP_258810191.1">
    <property type="nucleotide sequence ID" value="NZ_JANUGU010000001.1"/>
</dbReference>
<comment type="caution">
    <text evidence="12">The sequence shown here is derived from an EMBL/GenBank/DDBJ whole genome shotgun (WGS) entry which is preliminary data.</text>
</comment>
<dbReference type="NCBIfam" id="TIGR01297">
    <property type="entry name" value="CDF"/>
    <property type="match status" value="1"/>
</dbReference>
<name>A0ABT2CSV6_9BURK</name>
<evidence type="ECO:0000256" key="5">
    <source>
        <dbReference type="ARBA" id="ARBA00022906"/>
    </source>
</evidence>
<sequence length="305" mass="32856">MPEQATSSAHLHEHRAGDARHAHYIEERSKTAMALALGLTLLFAAVEAVTGWLSNSLALISDAGHMLTDAAALGLALLAQVIAKRPPSARHSFGFVRAEALAAFVNSLAMLALVCWIVYEAAQRLATPEPVKGGVVLVVAAIGACINILVAFVLSREEQNINTRAALINVLGDLLGSVAAIIAGAVIYFSGWVRIDPLLSIFVSLLILRSTWSILHESYHFLMEGVPHHIDYLQVGDDLAQVAGVLSVHDLHVWDMSPGHPALIGHLEIRDLAEWPAVLHRVRGMLLSKYGIDHVTLQPEPVGHL</sequence>
<keyword evidence="6 9" id="KW-1133">Transmembrane helix</keyword>
<feature type="transmembrane region" description="Helical" evidence="9">
    <location>
        <begin position="65"/>
        <end position="83"/>
    </location>
</feature>
<accession>A0ABT2CSV6</accession>